<dbReference type="PROSITE" id="PS51375">
    <property type="entry name" value="PPR"/>
    <property type="match status" value="5"/>
</dbReference>
<dbReference type="Pfam" id="PF20431">
    <property type="entry name" value="E_motif"/>
    <property type="match status" value="1"/>
</dbReference>
<feature type="repeat" description="PPR" evidence="2">
    <location>
        <begin position="362"/>
        <end position="392"/>
    </location>
</feature>
<dbReference type="InterPro" id="IPR046960">
    <property type="entry name" value="PPR_At4g14850-like_plant"/>
</dbReference>
<dbReference type="NCBIfam" id="TIGR00756">
    <property type="entry name" value="PPR"/>
    <property type="match status" value="6"/>
</dbReference>
<dbReference type="Proteomes" id="UP000734854">
    <property type="component" value="Unassembled WGS sequence"/>
</dbReference>
<accession>A0A8J5F541</accession>
<keyword evidence="4" id="KW-1185">Reference proteome</keyword>
<dbReference type="GO" id="GO:0009451">
    <property type="term" value="P:RNA modification"/>
    <property type="evidence" value="ECO:0007669"/>
    <property type="project" value="InterPro"/>
</dbReference>
<dbReference type="FunFam" id="1.25.40.10:FF:000475">
    <property type="entry name" value="Pentatricopeptide repeat-containing protein At5g40410, mitochondrial"/>
    <property type="match status" value="1"/>
</dbReference>
<protein>
    <recommendedName>
        <fullName evidence="5">Pentatricopeptide repeat-containing protein</fullName>
    </recommendedName>
</protein>
<comment type="caution">
    <text evidence="3">The sequence shown here is derived from an EMBL/GenBank/DDBJ whole genome shotgun (WGS) entry which is preliminary data.</text>
</comment>
<dbReference type="InterPro" id="IPR046848">
    <property type="entry name" value="E_motif"/>
</dbReference>
<dbReference type="FunFam" id="1.25.40.10:FF:000090">
    <property type="entry name" value="Pentatricopeptide repeat-containing protein, chloroplastic"/>
    <property type="match status" value="1"/>
</dbReference>
<evidence type="ECO:0000256" key="2">
    <source>
        <dbReference type="PROSITE-ProRule" id="PRU00708"/>
    </source>
</evidence>
<evidence type="ECO:0000313" key="4">
    <source>
        <dbReference type="Proteomes" id="UP000734854"/>
    </source>
</evidence>
<gene>
    <name evidence="3" type="ORF">ZIOFF_062667</name>
</gene>
<feature type="repeat" description="PPR" evidence="2">
    <location>
        <begin position="84"/>
        <end position="118"/>
    </location>
</feature>
<dbReference type="GO" id="GO:0003723">
    <property type="term" value="F:RNA binding"/>
    <property type="evidence" value="ECO:0007669"/>
    <property type="project" value="InterPro"/>
</dbReference>
<dbReference type="InterPro" id="IPR002885">
    <property type="entry name" value="PPR_rpt"/>
</dbReference>
<feature type="repeat" description="PPR" evidence="2">
    <location>
        <begin position="325"/>
        <end position="359"/>
    </location>
</feature>
<proteinExistence type="predicted"/>
<feature type="repeat" description="PPR" evidence="2">
    <location>
        <begin position="290"/>
        <end position="324"/>
    </location>
</feature>
<dbReference type="AlphaFoldDB" id="A0A8J5F541"/>
<dbReference type="PANTHER" id="PTHR47926:SF449">
    <property type="entry name" value="PENTATRICOPEPTIDE REPEAT-CONTAINING PROTEIN"/>
    <property type="match status" value="1"/>
</dbReference>
<keyword evidence="1" id="KW-0677">Repeat</keyword>
<evidence type="ECO:0000256" key="1">
    <source>
        <dbReference type="ARBA" id="ARBA00022737"/>
    </source>
</evidence>
<organism evidence="3 4">
    <name type="scientific">Zingiber officinale</name>
    <name type="common">Ginger</name>
    <name type="synonym">Amomum zingiber</name>
    <dbReference type="NCBI Taxonomy" id="94328"/>
    <lineage>
        <taxon>Eukaryota</taxon>
        <taxon>Viridiplantae</taxon>
        <taxon>Streptophyta</taxon>
        <taxon>Embryophyta</taxon>
        <taxon>Tracheophyta</taxon>
        <taxon>Spermatophyta</taxon>
        <taxon>Magnoliopsida</taxon>
        <taxon>Liliopsida</taxon>
        <taxon>Zingiberales</taxon>
        <taxon>Zingiberaceae</taxon>
        <taxon>Zingiber</taxon>
    </lineage>
</organism>
<dbReference type="Pfam" id="PF13041">
    <property type="entry name" value="PPR_2"/>
    <property type="match status" value="2"/>
</dbReference>
<dbReference type="Pfam" id="PF01535">
    <property type="entry name" value="PPR"/>
    <property type="match status" value="3"/>
</dbReference>
<evidence type="ECO:0000313" key="3">
    <source>
        <dbReference type="EMBL" id="KAG6479206.1"/>
    </source>
</evidence>
<sequence>MGSQEFRRQHMPSYMYLDEYSLSHSIKLLATTRSPQLFHSLHCFIIKLGFSSSVVLLTGLIDFAFKCGALGDSHKLFDDLPHRDVVAWTSMIVGHARHGSYDNSFSFFKKMLASCTSPNCYSFSGALTACSGVGVDALAYGKQIHAQVITSSFSGPINPVVYNGLLDMYCKCHCLSYARKLFGSMPVRGLIAWNSMMSGFLRSGQAEEALELLVFMVNYGVRPCDFTYAICIDACASLASINQGKQLHTLVVKNGFDSDLVIRNSLLDMYAKCGCNGSAKIIFEMLPSRDPILWTAMISTYGKSGCISDAIRIFEQMTELKIKHDEITYLAILSACSHAGLVNEGWHYFRLMSEEKHTVAARSEHYGCMVDLLCRSGRLEEALDFIKQMPFEPGISAWSALLSSCWIYGNTKLGEFAASQLLKMDPEFESNWVILSKTGKIRESMKDENVKKQPGCSWIELGDGVHVFHTADRSIPWLGEILSTLDTLKNDTIIPHFEWTGDYTRQIELFLG</sequence>
<dbReference type="PANTHER" id="PTHR47926">
    <property type="entry name" value="PENTATRICOPEPTIDE REPEAT-CONTAINING PROTEIN"/>
    <property type="match status" value="1"/>
</dbReference>
<dbReference type="EMBL" id="JACMSC010000017">
    <property type="protein sequence ID" value="KAG6479206.1"/>
    <property type="molecule type" value="Genomic_DNA"/>
</dbReference>
<dbReference type="OrthoDB" id="1881423at2759"/>
<feature type="repeat" description="PPR" evidence="2">
    <location>
        <begin position="189"/>
        <end position="223"/>
    </location>
</feature>
<evidence type="ECO:0008006" key="5">
    <source>
        <dbReference type="Google" id="ProtNLM"/>
    </source>
</evidence>
<reference evidence="3 4" key="1">
    <citation type="submission" date="2020-08" db="EMBL/GenBank/DDBJ databases">
        <title>Plant Genome Project.</title>
        <authorList>
            <person name="Zhang R.-G."/>
        </authorList>
    </citation>
    <scope>NUCLEOTIDE SEQUENCE [LARGE SCALE GENOMIC DNA]</scope>
    <source>
        <tissue evidence="3">Rhizome</tissue>
    </source>
</reference>
<name>A0A8J5F541_ZINOF</name>